<dbReference type="InterPro" id="IPR051469">
    <property type="entry name" value="FliN/MopA/SpaO"/>
</dbReference>
<evidence type="ECO:0000256" key="1">
    <source>
        <dbReference type="ARBA" id="ARBA00009226"/>
    </source>
</evidence>
<dbReference type="GO" id="GO:0071973">
    <property type="term" value="P:bacterial-type flagellum-dependent cell motility"/>
    <property type="evidence" value="ECO:0007669"/>
    <property type="project" value="UniProtKB-UniRule"/>
</dbReference>
<reference evidence="9 10" key="1">
    <citation type="submission" date="2018-01" db="EMBL/GenBank/DDBJ databases">
        <title>Whole genome sequencing of Histamine producing bacteria.</title>
        <authorList>
            <person name="Butler K."/>
        </authorList>
    </citation>
    <scope>NUCLEOTIDE SEQUENCE [LARGE SCALE GENOMIC DNA]</scope>
    <source>
        <strain evidence="9 10">DSM 24669</strain>
    </source>
</reference>
<sequence>MSEQASDLNIDLDDLDLGSLGQDPMPSAMNTPTQDMSFIRNIPVNLTLEVASTELMVGDLMNVGLGTVIELDKLSGEAMDVKVNGTLLGHAEVVIVNNKYGLRLVDVVDDNDMLKGLTK</sequence>
<dbReference type="InterPro" id="IPR012826">
    <property type="entry name" value="FliN"/>
</dbReference>
<evidence type="ECO:0000313" key="9">
    <source>
        <dbReference type="EMBL" id="PSW22397.1"/>
    </source>
</evidence>
<evidence type="ECO:0000256" key="4">
    <source>
        <dbReference type="ARBA" id="ARBA00022500"/>
    </source>
</evidence>
<evidence type="ECO:0000256" key="6">
    <source>
        <dbReference type="ARBA" id="ARBA00023136"/>
    </source>
</evidence>
<evidence type="ECO:0000313" key="10">
    <source>
        <dbReference type="Proteomes" id="UP000240481"/>
    </source>
</evidence>
<organism evidence="9 10">
    <name type="scientific">Photobacterium swingsii</name>
    <dbReference type="NCBI Taxonomy" id="680026"/>
    <lineage>
        <taxon>Bacteria</taxon>
        <taxon>Pseudomonadati</taxon>
        <taxon>Pseudomonadota</taxon>
        <taxon>Gammaproteobacteria</taxon>
        <taxon>Vibrionales</taxon>
        <taxon>Vibrionaceae</taxon>
        <taxon>Photobacterium</taxon>
    </lineage>
</organism>
<name>A0A0J8VAD0_9GAMM</name>
<dbReference type="GO" id="GO:0005886">
    <property type="term" value="C:plasma membrane"/>
    <property type="evidence" value="ECO:0007669"/>
    <property type="project" value="UniProtKB-SubCell"/>
</dbReference>
<keyword evidence="9" id="KW-0966">Cell projection</keyword>
<dbReference type="GO" id="GO:0006935">
    <property type="term" value="P:chemotaxis"/>
    <property type="evidence" value="ECO:0007669"/>
    <property type="project" value="UniProtKB-KW"/>
</dbReference>
<dbReference type="Pfam" id="PF01052">
    <property type="entry name" value="FliMN_C"/>
    <property type="match status" value="1"/>
</dbReference>
<keyword evidence="7" id="KW-0975">Bacterial flagellum</keyword>
<accession>A0A0J8VAD0</accession>
<evidence type="ECO:0000259" key="8">
    <source>
        <dbReference type="Pfam" id="PF01052"/>
    </source>
</evidence>
<dbReference type="NCBIfam" id="TIGR02480">
    <property type="entry name" value="fliN"/>
    <property type="match status" value="1"/>
</dbReference>
<comment type="similarity">
    <text evidence="1 7">Belongs to the FliN/MopA/SpaO family.</text>
</comment>
<keyword evidence="6 7" id="KW-0472">Membrane</keyword>
<evidence type="ECO:0000256" key="7">
    <source>
        <dbReference type="RuleBase" id="RU362074"/>
    </source>
</evidence>
<comment type="subcellular location">
    <subcellularLocation>
        <location evidence="7">Cell membrane</location>
        <topology evidence="7">Peripheral membrane protein</topology>
        <orientation evidence="7">Cytoplasmic side</orientation>
    </subcellularLocation>
    <subcellularLocation>
        <location evidence="7">Bacterial flagellum basal body</location>
    </subcellularLocation>
</comment>
<keyword evidence="9" id="KW-0969">Cilium</keyword>
<dbReference type="PANTHER" id="PTHR43484:SF1">
    <property type="entry name" value="FLAGELLAR MOTOR SWITCH PROTEIN FLIN"/>
    <property type="match status" value="1"/>
</dbReference>
<dbReference type="RefSeq" id="WP_048899829.1">
    <property type="nucleotide sequence ID" value="NZ_AP024852.1"/>
</dbReference>
<evidence type="ECO:0000256" key="5">
    <source>
        <dbReference type="ARBA" id="ARBA00022779"/>
    </source>
</evidence>
<dbReference type="InterPro" id="IPR036429">
    <property type="entry name" value="SpoA-like_sf"/>
</dbReference>
<dbReference type="PRINTS" id="PR00956">
    <property type="entry name" value="FLGMOTORFLIN"/>
</dbReference>
<dbReference type="SUPFAM" id="SSF101801">
    <property type="entry name" value="Surface presentation of antigens (SPOA)"/>
    <property type="match status" value="1"/>
</dbReference>
<dbReference type="EMBL" id="PYLZ01000014">
    <property type="protein sequence ID" value="PSW22397.1"/>
    <property type="molecule type" value="Genomic_DNA"/>
</dbReference>
<feature type="domain" description="Flagellar motor switch protein FliN-like C-terminal" evidence="8">
    <location>
        <begin position="39"/>
        <end position="108"/>
    </location>
</feature>
<keyword evidence="3 7" id="KW-1003">Cell membrane</keyword>
<protein>
    <recommendedName>
        <fullName evidence="2 7">Flagellar motor switch protein FliN</fullName>
    </recommendedName>
</protein>
<keyword evidence="4 7" id="KW-0145">Chemotaxis</keyword>
<keyword evidence="10" id="KW-1185">Reference proteome</keyword>
<dbReference type="GO" id="GO:0003774">
    <property type="term" value="F:cytoskeletal motor activity"/>
    <property type="evidence" value="ECO:0007669"/>
    <property type="project" value="UniProtKB-UniRule"/>
</dbReference>
<dbReference type="OrthoDB" id="9773459at2"/>
<dbReference type="Proteomes" id="UP000240481">
    <property type="component" value="Unassembled WGS sequence"/>
</dbReference>
<dbReference type="InterPro" id="IPR001172">
    <property type="entry name" value="FliN_T3SS_HrcQb"/>
</dbReference>
<comment type="function">
    <text evidence="7">FliN is one of three proteins (FliG, FliN, FliM) that form the rotor-mounted switch complex (C ring), located at the base of the basal body. This complex interacts with the CheY and CheZ chemotaxis proteins, in addition to contacting components of the motor that determine the direction of flagellar rotation.</text>
</comment>
<gene>
    <name evidence="9" type="primary">fliN</name>
    <name evidence="9" type="ORF">C9I94_20835</name>
</gene>
<proteinExistence type="inferred from homology"/>
<dbReference type="STRING" id="680026.AB733_16865"/>
<dbReference type="PANTHER" id="PTHR43484">
    <property type="match status" value="1"/>
</dbReference>
<comment type="caution">
    <text evidence="9">The sequence shown here is derived from an EMBL/GenBank/DDBJ whole genome shotgun (WGS) entry which is preliminary data.</text>
</comment>
<evidence type="ECO:0000256" key="3">
    <source>
        <dbReference type="ARBA" id="ARBA00022475"/>
    </source>
</evidence>
<dbReference type="InterPro" id="IPR001543">
    <property type="entry name" value="FliN-like_C"/>
</dbReference>
<evidence type="ECO:0000256" key="2">
    <source>
        <dbReference type="ARBA" id="ARBA00021897"/>
    </source>
</evidence>
<dbReference type="AlphaFoldDB" id="A0A0J8VAD0"/>
<keyword evidence="9" id="KW-0282">Flagellum</keyword>
<dbReference type="Gene3D" id="2.30.330.10">
    <property type="entry name" value="SpoA-like"/>
    <property type="match status" value="1"/>
</dbReference>
<dbReference type="GO" id="GO:0009425">
    <property type="term" value="C:bacterial-type flagellum basal body"/>
    <property type="evidence" value="ECO:0007669"/>
    <property type="project" value="UniProtKB-SubCell"/>
</dbReference>
<keyword evidence="5 7" id="KW-0283">Flagellar rotation</keyword>